<dbReference type="InterPro" id="IPR003669">
    <property type="entry name" value="Thymidylate_synthase_ThyX"/>
</dbReference>
<feature type="region of interest" description="Disordered" evidence="1">
    <location>
        <begin position="1"/>
        <end position="29"/>
    </location>
</feature>
<dbReference type="Gene3D" id="3.30.1360.170">
    <property type="match status" value="2"/>
</dbReference>
<dbReference type="GO" id="GO:0004799">
    <property type="term" value="F:thymidylate synthase activity"/>
    <property type="evidence" value="ECO:0007669"/>
    <property type="project" value="TreeGrafter"/>
</dbReference>
<sequence>MPATHNPENKIDSHATSSPANAPAAHPPASETDVYAIHGADPEVLAYAMAKYSRSALTMKESLAEISSQRAEQFLNTFYFAYGHRSIADLAHIPFAIERLSLLAAIELVDETRWDGQERSTRYQNFRLSGWFTPALGDETSTFTAAVERLFTTYDKVSAGMLTTLKAAIPQPESMKPDAYERTLKARAFDVARYFLPLATNTSLGQIVNARTLETQVSRLLTSDFAEIRQLGEKLRTAASEPAWNVQHAAGEVLCEEIASLDADCGERAHEAFLRPVKAAPTLVKYATPNDYQRETRSELAHAAKLLMGSQPIASAPVVDLLDGDEPLEVELATSLLYPHSHYPYRQLRNQVAALSANQRGEIISLGAKHRGRHDELLRSFSSGHSLRFDILMDIGGFRDMHRHRRCVQLLQPYTDLHGYDEPICPGQPTLAEAGLETLYSETLAATYATYRSLRDSSVPEAAQSAQYILPLATRCRSLFKMDFAEALYISELRSGIAGHFSYRRVAWEMYKAVAKKHPSLAQYFRIEDVNEPVDLLRR</sequence>
<proteinExistence type="predicted"/>
<comment type="caution">
    <text evidence="2">The sequence shown here is derived from an EMBL/GenBank/DDBJ whole genome shotgun (WGS) entry which is preliminary data.</text>
</comment>
<dbReference type="PROSITE" id="PS51331">
    <property type="entry name" value="THYX"/>
    <property type="match status" value="2"/>
</dbReference>
<gene>
    <name evidence="2" type="ORF">HDF08_000701</name>
</gene>
<dbReference type="Pfam" id="PF02511">
    <property type="entry name" value="Thy1"/>
    <property type="match status" value="2"/>
</dbReference>
<evidence type="ECO:0000256" key="1">
    <source>
        <dbReference type="SAM" id="MobiDB-lite"/>
    </source>
</evidence>
<dbReference type="SUPFAM" id="SSF69796">
    <property type="entry name" value="Thymidylate synthase-complementing protein Thy1"/>
    <property type="match status" value="2"/>
</dbReference>
<evidence type="ECO:0000313" key="3">
    <source>
        <dbReference type="Proteomes" id="UP000564385"/>
    </source>
</evidence>
<dbReference type="PANTHER" id="PTHR34934">
    <property type="entry name" value="FLAVIN-DEPENDENT THYMIDYLATE SYNTHASE"/>
    <property type="match status" value="1"/>
</dbReference>
<organism evidence="2 3">
    <name type="scientific">Tunturiibacter lichenicola</name>
    <dbReference type="NCBI Taxonomy" id="2051959"/>
    <lineage>
        <taxon>Bacteria</taxon>
        <taxon>Pseudomonadati</taxon>
        <taxon>Acidobacteriota</taxon>
        <taxon>Terriglobia</taxon>
        <taxon>Terriglobales</taxon>
        <taxon>Acidobacteriaceae</taxon>
        <taxon>Tunturiibacter</taxon>
    </lineage>
</organism>
<evidence type="ECO:0000313" key="2">
    <source>
        <dbReference type="EMBL" id="NYF88634.1"/>
    </source>
</evidence>
<dbReference type="InterPro" id="IPR036098">
    <property type="entry name" value="Thymidylate_synthase_ThyX_sf"/>
</dbReference>
<feature type="compositionally biased region" description="Low complexity" evidence="1">
    <location>
        <begin position="14"/>
        <end position="29"/>
    </location>
</feature>
<dbReference type="EMBL" id="JACCCU010000001">
    <property type="protein sequence ID" value="NYF88634.1"/>
    <property type="molecule type" value="Genomic_DNA"/>
</dbReference>
<dbReference type="CDD" id="cd20175">
    <property type="entry name" value="ThyX"/>
    <property type="match status" value="1"/>
</dbReference>
<dbReference type="GO" id="GO:0070402">
    <property type="term" value="F:NADPH binding"/>
    <property type="evidence" value="ECO:0007669"/>
    <property type="project" value="TreeGrafter"/>
</dbReference>
<dbReference type="AlphaFoldDB" id="A0A852VDV4"/>
<dbReference type="GO" id="GO:0006231">
    <property type="term" value="P:dTMP biosynthetic process"/>
    <property type="evidence" value="ECO:0007669"/>
    <property type="project" value="InterPro"/>
</dbReference>
<dbReference type="GO" id="GO:0050797">
    <property type="term" value="F:thymidylate synthase (FAD) activity"/>
    <property type="evidence" value="ECO:0007669"/>
    <property type="project" value="InterPro"/>
</dbReference>
<dbReference type="Proteomes" id="UP000564385">
    <property type="component" value="Unassembled WGS sequence"/>
</dbReference>
<protein>
    <submittedName>
        <fullName evidence="2">Thymidylate synthase ThyX</fullName>
    </submittedName>
</protein>
<dbReference type="PANTHER" id="PTHR34934:SF1">
    <property type="entry name" value="FLAVIN-DEPENDENT THYMIDYLATE SYNTHASE"/>
    <property type="match status" value="1"/>
</dbReference>
<name>A0A852VDV4_9BACT</name>
<dbReference type="GO" id="GO:0050660">
    <property type="term" value="F:flavin adenine dinucleotide binding"/>
    <property type="evidence" value="ECO:0007669"/>
    <property type="project" value="InterPro"/>
</dbReference>
<accession>A0A852VDV4</accession>
<reference evidence="2 3" key="1">
    <citation type="submission" date="2020-07" db="EMBL/GenBank/DDBJ databases">
        <title>Genomic Encyclopedia of Type Strains, Phase IV (KMG-V): Genome sequencing to study the core and pangenomes of soil and plant-associated prokaryotes.</title>
        <authorList>
            <person name="Whitman W."/>
        </authorList>
    </citation>
    <scope>NUCLEOTIDE SEQUENCE [LARGE SCALE GENOMIC DNA]</scope>
    <source>
        <strain evidence="2 3">M8UP22</strain>
    </source>
</reference>